<feature type="transmembrane region" description="Helical" evidence="2">
    <location>
        <begin position="152"/>
        <end position="171"/>
    </location>
</feature>
<feature type="transmembrane region" description="Helical" evidence="2">
    <location>
        <begin position="87"/>
        <end position="110"/>
    </location>
</feature>
<protein>
    <submittedName>
        <fullName evidence="3">Uncharacterized protein</fullName>
    </submittedName>
</protein>
<feature type="region of interest" description="Disordered" evidence="1">
    <location>
        <begin position="1"/>
        <end position="77"/>
    </location>
</feature>
<evidence type="ECO:0000256" key="1">
    <source>
        <dbReference type="SAM" id="MobiDB-lite"/>
    </source>
</evidence>
<dbReference type="AlphaFoldDB" id="A0A7H8T4K9"/>
<reference evidence="3 4" key="1">
    <citation type="submission" date="2020-06" db="EMBL/GenBank/DDBJ databases">
        <title>Genome mining for natural products.</title>
        <authorList>
            <person name="Zhang B."/>
            <person name="Shi J."/>
            <person name="Ge H."/>
        </authorList>
    </citation>
    <scope>NUCLEOTIDE SEQUENCE [LARGE SCALE GENOMIC DNA]</scope>
    <source>
        <strain evidence="3 4">NA02069</strain>
    </source>
</reference>
<evidence type="ECO:0000256" key="2">
    <source>
        <dbReference type="SAM" id="Phobius"/>
    </source>
</evidence>
<feature type="transmembrane region" description="Helical" evidence="2">
    <location>
        <begin position="122"/>
        <end position="140"/>
    </location>
</feature>
<accession>A0A7H8T4K9</accession>
<organism evidence="3 4">
    <name type="scientific">Streptomyces chartreusis</name>
    <dbReference type="NCBI Taxonomy" id="1969"/>
    <lineage>
        <taxon>Bacteria</taxon>
        <taxon>Bacillati</taxon>
        <taxon>Actinomycetota</taxon>
        <taxon>Actinomycetes</taxon>
        <taxon>Kitasatosporales</taxon>
        <taxon>Streptomycetaceae</taxon>
        <taxon>Streptomyces</taxon>
    </lineage>
</organism>
<feature type="compositionally biased region" description="Pro residues" evidence="1">
    <location>
        <begin position="1"/>
        <end position="57"/>
    </location>
</feature>
<name>A0A7H8T4K9_STRCX</name>
<evidence type="ECO:0000313" key="3">
    <source>
        <dbReference type="EMBL" id="QKZ18284.1"/>
    </source>
</evidence>
<dbReference type="Proteomes" id="UP000509418">
    <property type="component" value="Chromosome"/>
</dbReference>
<evidence type="ECO:0000313" key="4">
    <source>
        <dbReference type="Proteomes" id="UP000509418"/>
    </source>
</evidence>
<feature type="transmembrane region" description="Helical" evidence="2">
    <location>
        <begin position="206"/>
        <end position="227"/>
    </location>
</feature>
<dbReference type="EMBL" id="CP056041">
    <property type="protein sequence ID" value="QKZ18284.1"/>
    <property type="molecule type" value="Genomic_DNA"/>
</dbReference>
<keyword evidence="4" id="KW-1185">Reference proteome</keyword>
<keyword evidence="2" id="KW-0472">Membrane</keyword>
<sequence length="233" mass="24542">MSQPPFQPPPQPPQPPQDPNNPYMQPAPPQHAPGFGPPPVPGQPPMHPGMPPAPGQPVQPMYPMQPTPSFQAPYGQRPTASGHPVGAVFLGFFASVIVSLLYSGLILATYEDQTVTQANTMYLVHALINGAIVGWLIGLVGHRNTGAHVGGAVIAAAGAFFGYTNALPLIIADRQSPAAIGDMMEADPLIPAKAWWNNELEGGVDWFSPLGLLLAAAAAWGLAYLIGSRRRQA</sequence>
<proteinExistence type="predicted"/>
<keyword evidence="2" id="KW-0812">Transmembrane</keyword>
<keyword evidence="2" id="KW-1133">Transmembrane helix</keyword>
<gene>
    <name evidence="3" type="ORF">HUT05_13495</name>
</gene>